<dbReference type="GO" id="GO:0043565">
    <property type="term" value="F:sequence-specific DNA binding"/>
    <property type="evidence" value="ECO:0007669"/>
    <property type="project" value="InterPro"/>
</dbReference>
<feature type="coiled-coil region" evidence="9">
    <location>
        <begin position="357"/>
        <end position="384"/>
    </location>
</feature>
<evidence type="ECO:0000259" key="12">
    <source>
        <dbReference type="PROSITE" id="PS50109"/>
    </source>
</evidence>
<evidence type="ECO:0000256" key="5">
    <source>
        <dbReference type="ARBA" id="ARBA00023125"/>
    </source>
</evidence>
<dbReference type="EMBL" id="FNVR01000002">
    <property type="protein sequence ID" value="SEF57930.1"/>
    <property type="molecule type" value="Genomic_DNA"/>
</dbReference>
<dbReference type="PROSITE" id="PS01124">
    <property type="entry name" value="HTH_ARAC_FAMILY_2"/>
    <property type="match status" value="1"/>
</dbReference>
<dbReference type="PROSITE" id="PS00041">
    <property type="entry name" value="HTH_ARAC_FAMILY_1"/>
    <property type="match status" value="1"/>
</dbReference>
<dbReference type="SMART" id="SM00387">
    <property type="entry name" value="HATPase_c"/>
    <property type="match status" value="1"/>
</dbReference>
<feature type="domain" description="Histidine kinase" evidence="12">
    <location>
        <begin position="431"/>
        <end position="643"/>
    </location>
</feature>
<dbReference type="RefSeq" id="WP_103923406.1">
    <property type="nucleotide sequence ID" value="NZ_FNVR01000002.1"/>
</dbReference>
<dbReference type="GO" id="GO:0003700">
    <property type="term" value="F:DNA-binding transcription factor activity"/>
    <property type="evidence" value="ECO:0007669"/>
    <property type="project" value="InterPro"/>
</dbReference>
<evidence type="ECO:0000256" key="1">
    <source>
        <dbReference type="ARBA" id="ARBA00000085"/>
    </source>
</evidence>
<dbReference type="InterPro" id="IPR020449">
    <property type="entry name" value="Tscrpt_reg_AraC-type_HTH"/>
</dbReference>
<dbReference type="Gene3D" id="3.30.565.10">
    <property type="entry name" value="Histidine kinase-like ATPase, C-terminal domain"/>
    <property type="match status" value="1"/>
</dbReference>
<keyword evidence="10" id="KW-0472">Membrane</keyword>
<dbReference type="Pfam" id="PF13176">
    <property type="entry name" value="TPR_7"/>
    <property type="match status" value="1"/>
</dbReference>
<dbReference type="InterPro" id="IPR011990">
    <property type="entry name" value="TPR-like_helical_dom_sf"/>
</dbReference>
<feature type="transmembrane region" description="Helical" evidence="10">
    <location>
        <begin position="385"/>
        <end position="407"/>
    </location>
</feature>
<keyword evidence="10" id="KW-0812">Transmembrane</keyword>
<evidence type="ECO:0000313" key="15">
    <source>
        <dbReference type="Proteomes" id="UP000236736"/>
    </source>
</evidence>
<keyword evidence="14" id="KW-0808">Transferase</keyword>
<dbReference type="InterPro" id="IPR018060">
    <property type="entry name" value="HTH_AraC"/>
</dbReference>
<dbReference type="AlphaFoldDB" id="A0A1H5T555"/>
<dbReference type="Gene3D" id="1.10.287.130">
    <property type="match status" value="1"/>
</dbReference>
<dbReference type="InterPro" id="IPR019734">
    <property type="entry name" value="TPR_rpt"/>
</dbReference>
<dbReference type="Proteomes" id="UP000236736">
    <property type="component" value="Unassembled WGS sequence"/>
</dbReference>
<dbReference type="InterPro" id="IPR018062">
    <property type="entry name" value="HTH_AraC-typ_CS"/>
</dbReference>
<keyword evidence="8" id="KW-0802">TPR repeat</keyword>
<protein>
    <recommendedName>
        <fullName evidence="2">histidine kinase</fullName>
        <ecNumber evidence="2">2.7.13.3</ecNumber>
    </recommendedName>
</protein>
<dbReference type="PROSITE" id="PS50110">
    <property type="entry name" value="RESPONSE_REGULATORY"/>
    <property type="match status" value="1"/>
</dbReference>
<dbReference type="PANTHER" id="PTHR43547">
    <property type="entry name" value="TWO-COMPONENT HISTIDINE KINASE"/>
    <property type="match status" value="1"/>
</dbReference>
<feature type="repeat" description="TPR" evidence="8">
    <location>
        <begin position="232"/>
        <end position="265"/>
    </location>
</feature>
<dbReference type="InterPro" id="IPR036890">
    <property type="entry name" value="HATPase_C_sf"/>
</dbReference>
<dbReference type="STRING" id="1120964.GCA_001313265_03677"/>
<keyword evidence="15" id="KW-1185">Reference proteome</keyword>
<accession>A0A1H5T555</accession>
<dbReference type="InterPro" id="IPR011006">
    <property type="entry name" value="CheY-like_superfamily"/>
</dbReference>
<keyword evidence="9" id="KW-0175">Coiled coil</keyword>
<dbReference type="CDD" id="cd17574">
    <property type="entry name" value="REC_OmpR"/>
    <property type="match status" value="1"/>
</dbReference>
<organism evidence="14 15">
    <name type="scientific">Algoriphagus boritolerans DSM 17298 = JCM 18970</name>
    <dbReference type="NCBI Taxonomy" id="1120964"/>
    <lineage>
        <taxon>Bacteria</taxon>
        <taxon>Pseudomonadati</taxon>
        <taxon>Bacteroidota</taxon>
        <taxon>Cytophagia</taxon>
        <taxon>Cytophagales</taxon>
        <taxon>Cyclobacteriaceae</taxon>
        <taxon>Algoriphagus</taxon>
    </lineage>
</organism>
<feature type="domain" description="Response regulatory" evidence="13">
    <location>
        <begin position="675"/>
        <end position="790"/>
    </location>
</feature>
<dbReference type="InterPro" id="IPR036097">
    <property type="entry name" value="HisK_dim/P_sf"/>
</dbReference>
<dbReference type="SUPFAM" id="SSF47384">
    <property type="entry name" value="Homodimeric domain of signal transducing histidine kinase"/>
    <property type="match status" value="1"/>
</dbReference>
<dbReference type="SMART" id="SM00448">
    <property type="entry name" value="REC"/>
    <property type="match status" value="1"/>
</dbReference>
<keyword evidence="14" id="KW-0418">Kinase</keyword>
<gene>
    <name evidence="14" type="ORF">SAMN03080598_00698</name>
</gene>
<dbReference type="InterPro" id="IPR005467">
    <property type="entry name" value="His_kinase_dom"/>
</dbReference>
<dbReference type="SMART" id="SM00342">
    <property type="entry name" value="HTH_ARAC"/>
    <property type="match status" value="1"/>
</dbReference>
<dbReference type="Pfam" id="PF00512">
    <property type="entry name" value="HisKA"/>
    <property type="match status" value="1"/>
</dbReference>
<dbReference type="SMART" id="SM00388">
    <property type="entry name" value="HisKA"/>
    <property type="match status" value="1"/>
</dbReference>
<dbReference type="InterPro" id="IPR009057">
    <property type="entry name" value="Homeodomain-like_sf"/>
</dbReference>
<feature type="domain" description="HTH araC/xylS-type" evidence="11">
    <location>
        <begin position="822"/>
        <end position="921"/>
    </location>
</feature>
<dbReference type="Gene3D" id="1.10.10.60">
    <property type="entry name" value="Homeodomain-like"/>
    <property type="match status" value="1"/>
</dbReference>
<dbReference type="SUPFAM" id="SSF48452">
    <property type="entry name" value="TPR-like"/>
    <property type="match status" value="1"/>
</dbReference>
<dbReference type="Pfam" id="PF00072">
    <property type="entry name" value="Response_reg"/>
    <property type="match status" value="1"/>
</dbReference>
<dbReference type="PANTHER" id="PTHR43547:SF2">
    <property type="entry name" value="HYBRID SIGNAL TRANSDUCTION HISTIDINE KINASE C"/>
    <property type="match status" value="1"/>
</dbReference>
<dbReference type="SUPFAM" id="SSF55874">
    <property type="entry name" value="ATPase domain of HSP90 chaperone/DNA topoisomerase II/histidine kinase"/>
    <property type="match status" value="1"/>
</dbReference>
<evidence type="ECO:0000256" key="7">
    <source>
        <dbReference type="PROSITE-ProRule" id="PRU00169"/>
    </source>
</evidence>
<dbReference type="PROSITE" id="PS50005">
    <property type="entry name" value="TPR"/>
    <property type="match status" value="1"/>
</dbReference>
<dbReference type="InterPro" id="IPR003661">
    <property type="entry name" value="HisK_dim/P_dom"/>
</dbReference>
<dbReference type="SUPFAM" id="SSF52172">
    <property type="entry name" value="CheY-like"/>
    <property type="match status" value="1"/>
</dbReference>
<name>A0A1H5T555_9BACT</name>
<evidence type="ECO:0000256" key="10">
    <source>
        <dbReference type="SAM" id="Phobius"/>
    </source>
</evidence>
<evidence type="ECO:0000256" key="6">
    <source>
        <dbReference type="ARBA" id="ARBA00023163"/>
    </source>
</evidence>
<evidence type="ECO:0000259" key="11">
    <source>
        <dbReference type="PROSITE" id="PS01124"/>
    </source>
</evidence>
<evidence type="ECO:0000256" key="4">
    <source>
        <dbReference type="ARBA" id="ARBA00023015"/>
    </source>
</evidence>
<evidence type="ECO:0000256" key="2">
    <source>
        <dbReference type="ARBA" id="ARBA00012438"/>
    </source>
</evidence>
<dbReference type="OrthoDB" id="9806995at2"/>
<keyword evidence="4" id="KW-0805">Transcription regulation</keyword>
<keyword evidence="10" id="KW-1133">Transmembrane helix</keyword>
<dbReference type="InterPro" id="IPR003594">
    <property type="entry name" value="HATPase_dom"/>
</dbReference>
<keyword evidence="3 7" id="KW-0597">Phosphoprotein</keyword>
<dbReference type="CDD" id="cd00082">
    <property type="entry name" value="HisKA"/>
    <property type="match status" value="1"/>
</dbReference>
<dbReference type="Pfam" id="PF02518">
    <property type="entry name" value="HATPase_c"/>
    <property type="match status" value="1"/>
</dbReference>
<dbReference type="SMART" id="SM00028">
    <property type="entry name" value="TPR"/>
    <property type="match status" value="3"/>
</dbReference>
<sequence>MKKLSSVLIFFLFLNPLDIWQTLGQVSSHAQAQFQRLIDQRKFNAAEVFVDSLIAESQNGSIDQANAVLLKAIALQSQKKLTDAHHLADSLLRTGVFDEIPALQMQSFLVLGNVNYSRFRQKEATALYLKIDSLGDKYQDGIETQIKALTNLGTLMLSVEEGRAEDFLRSGDYYYSKALALSLHTNDSTSFYDLSTYLATQDFGKGKLDSIENVYLQAIAFFEKTKNQKLLASTLWGLGWAYESENEPDKAEDTYQRLIRLNSGDSAKVNDMARAHWIYANFLNRREDIDGAIREFETAEKLFNSEKEQDIGPLNGTIYNLATLYRKAGRDREAFDYLEKAWTMQDSIDQAMEYDLLKELEIKYQTAQKDKAIAELQLETSRRNFQIGIGLAAFTLLVAGFIFFVRYQRKKIALAKKITDLDEVKNQFFENITHEFRTPLTLIDSPLQLLSKDNQTTPEAKTKIELIRSQSSRLLELVDQILSLNQLKNGEINVLLKKSNLNHSIRSILDPFEFQAKEKGIQWQSALKLSEEEVWFDFDLLQKILGNLLGNALKYTPSEGKIILSGSHDGKFLKLKIQNSAPDIHPQDLKKIFDRFYQKDDKSSGFGIGLSLVKAVLDRLNGSWEAAIQDQSLVISAQIPVTLDLLPQNAIVLQETPEPEAAAADPTEALGEKPILLIAEDHPDTRAILSDIFRKDYQVITAKTGVEAWKICQEVVPDLILSDISMPDVGGLELCRKIKVHEFLSHIPVFLLTASSGIASQIKGAEAEADGYMTKPFNHDLLISEIKKLITQRKKLRDRYSREVILKPVDLAINSAEEQFLEKLQQVIADNFENPDFSAENFASAMAMSRMQLHRKLKHLTGLSAMEFLKDQRLKTAANLLSRGDLSVSDVAYSVGFNDISHFSKSFKASFGQSPTDYQQSN</sequence>
<proteinExistence type="predicted"/>
<dbReference type="PROSITE" id="PS50109">
    <property type="entry name" value="HIS_KIN"/>
    <property type="match status" value="1"/>
</dbReference>
<dbReference type="Gene3D" id="1.25.40.10">
    <property type="entry name" value="Tetratricopeptide repeat domain"/>
    <property type="match status" value="1"/>
</dbReference>
<keyword evidence="5" id="KW-0238">DNA-binding</keyword>
<evidence type="ECO:0000256" key="8">
    <source>
        <dbReference type="PROSITE-ProRule" id="PRU00339"/>
    </source>
</evidence>
<comment type="catalytic activity">
    <reaction evidence="1">
        <text>ATP + protein L-histidine = ADP + protein N-phospho-L-histidine.</text>
        <dbReference type="EC" id="2.7.13.3"/>
    </reaction>
</comment>
<dbReference type="EC" id="2.7.13.3" evidence="2"/>
<evidence type="ECO:0000256" key="9">
    <source>
        <dbReference type="SAM" id="Coils"/>
    </source>
</evidence>
<evidence type="ECO:0000313" key="14">
    <source>
        <dbReference type="EMBL" id="SEF57930.1"/>
    </source>
</evidence>
<keyword evidence="6" id="KW-0804">Transcription</keyword>
<dbReference type="CDD" id="cd00075">
    <property type="entry name" value="HATPase"/>
    <property type="match status" value="1"/>
</dbReference>
<evidence type="ECO:0000259" key="13">
    <source>
        <dbReference type="PROSITE" id="PS50110"/>
    </source>
</evidence>
<dbReference type="PRINTS" id="PR00032">
    <property type="entry name" value="HTHARAC"/>
</dbReference>
<dbReference type="SUPFAM" id="SSF46689">
    <property type="entry name" value="Homeodomain-like"/>
    <property type="match status" value="1"/>
</dbReference>
<dbReference type="Pfam" id="PF12833">
    <property type="entry name" value="HTH_18"/>
    <property type="match status" value="1"/>
</dbReference>
<dbReference type="InterPro" id="IPR001789">
    <property type="entry name" value="Sig_transdc_resp-reg_receiver"/>
</dbReference>
<evidence type="ECO:0000256" key="3">
    <source>
        <dbReference type="ARBA" id="ARBA00022553"/>
    </source>
</evidence>
<dbReference type="Gene3D" id="3.40.50.2300">
    <property type="match status" value="1"/>
</dbReference>
<reference evidence="15" key="1">
    <citation type="submission" date="2016-10" db="EMBL/GenBank/DDBJ databases">
        <authorList>
            <person name="Varghese N."/>
            <person name="Submissions S."/>
        </authorList>
    </citation>
    <scope>NUCLEOTIDE SEQUENCE [LARGE SCALE GENOMIC DNA]</scope>
    <source>
        <strain evidence="15">DSM 17298</strain>
    </source>
</reference>
<feature type="modified residue" description="4-aspartylphosphate" evidence="7">
    <location>
        <position position="723"/>
    </location>
</feature>
<dbReference type="GO" id="GO:0000155">
    <property type="term" value="F:phosphorelay sensor kinase activity"/>
    <property type="evidence" value="ECO:0007669"/>
    <property type="project" value="InterPro"/>
</dbReference>